<dbReference type="Gene3D" id="3.90.226.10">
    <property type="entry name" value="2-enoyl-CoA Hydratase, Chain A, domain 1"/>
    <property type="match status" value="1"/>
</dbReference>
<dbReference type="AlphaFoldDB" id="T1C906"/>
<dbReference type="InterPro" id="IPR029045">
    <property type="entry name" value="ClpP/crotonase-like_dom_sf"/>
</dbReference>
<evidence type="ECO:0000256" key="2">
    <source>
        <dbReference type="ARBA" id="ARBA00008524"/>
    </source>
</evidence>
<dbReference type="GO" id="GO:0005737">
    <property type="term" value="C:cytoplasm"/>
    <property type="evidence" value="ECO:0007669"/>
    <property type="project" value="UniProtKB-SubCell"/>
</dbReference>
<comment type="subcellular location">
    <subcellularLocation>
        <location evidence="1">Cytoplasm</location>
    </subcellularLocation>
</comment>
<dbReference type="PANTHER" id="PTHR43253:SF1">
    <property type="entry name" value="TRICORN PROTEASE HOMOLOG 2-RELATED"/>
    <property type="match status" value="1"/>
</dbReference>
<evidence type="ECO:0000259" key="7">
    <source>
        <dbReference type="Pfam" id="PF03572"/>
    </source>
</evidence>
<evidence type="ECO:0000256" key="1">
    <source>
        <dbReference type="ARBA" id="ARBA00004496"/>
    </source>
</evidence>
<feature type="domain" description="Tail specific protease" evidence="7">
    <location>
        <begin position="30"/>
        <end position="78"/>
    </location>
</feature>
<dbReference type="EMBL" id="AUZY01000458">
    <property type="protein sequence ID" value="EQD78657.1"/>
    <property type="molecule type" value="Genomic_DNA"/>
</dbReference>
<accession>T1C906</accession>
<dbReference type="GO" id="GO:0008236">
    <property type="term" value="F:serine-type peptidase activity"/>
    <property type="evidence" value="ECO:0007669"/>
    <property type="project" value="UniProtKB-KW"/>
</dbReference>
<dbReference type="InterPro" id="IPR012393">
    <property type="entry name" value="Tricorn_protease"/>
</dbReference>
<keyword evidence="3" id="KW-0963">Cytoplasm</keyword>
<sequence length="106" mass="12284">MKTQKSELNAIYRDWVENNRSLVRSKFKDAGYIHVPDMMAKGFAEFHRQYIHEWEKPALIVDVRFNGGGHVSQLLLEKLSRKLIGFDIPRRGKYLPYPSYAISGGT</sequence>
<comment type="similarity">
    <text evidence="2">Belongs to the peptidase S41B family.</text>
</comment>
<name>T1C906_9ZZZZ</name>
<dbReference type="CDD" id="cd07562">
    <property type="entry name" value="Peptidase_S41_TRI"/>
    <property type="match status" value="1"/>
</dbReference>
<reference evidence="8" key="1">
    <citation type="submission" date="2013-08" db="EMBL/GenBank/DDBJ databases">
        <authorList>
            <person name="Mendez C."/>
            <person name="Richter M."/>
            <person name="Ferrer M."/>
            <person name="Sanchez J."/>
        </authorList>
    </citation>
    <scope>NUCLEOTIDE SEQUENCE</scope>
</reference>
<dbReference type="SUPFAM" id="SSF52096">
    <property type="entry name" value="ClpP/crotonase"/>
    <property type="match status" value="1"/>
</dbReference>
<feature type="non-terminal residue" evidence="8">
    <location>
        <position position="106"/>
    </location>
</feature>
<evidence type="ECO:0000256" key="3">
    <source>
        <dbReference type="ARBA" id="ARBA00022490"/>
    </source>
</evidence>
<proteinExistence type="inferred from homology"/>
<comment type="caution">
    <text evidence="8">The sequence shown here is derived from an EMBL/GenBank/DDBJ whole genome shotgun (WGS) entry which is preliminary data.</text>
</comment>
<evidence type="ECO:0000256" key="4">
    <source>
        <dbReference type="ARBA" id="ARBA00022670"/>
    </source>
</evidence>
<evidence type="ECO:0000256" key="5">
    <source>
        <dbReference type="ARBA" id="ARBA00022801"/>
    </source>
</evidence>
<keyword evidence="5" id="KW-0378">Hydrolase</keyword>
<evidence type="ECO:0000313" key="8">
    <source>
        <dbReference type="EMBL" id="EQD78657.1"/>
    </source>
</evidence>
<evidence type="ECO:0000256" key="6">
    <source>
        <dbReference type="ARBA" id="ARBA00022825"/>
    </source>
</evidence>
<keyword evidence="6" id="KW-0720">Serine protease</keyword>
<protein>
    <submittedName>
        <fullName evidence="8">Tricorn protease</fullName>
    </submittedName>
</protein>
<keyword evidence="4 8" id="KW-0645">Protease</keyword>
<dbReference type="PANTHER" id="PTHR43253">
    <property type="entry name" value="TRICORN PROTEASE HOMOLOG 2-RELATED"/>
    <property type="match status" value="1"/>
</dbReference>
<reference evidence="8" key="2">
    <citation type="journal article" date="2014" name="ISME J.">
        <title>Microbial stratification in low pH oxic and suboxic macroscopic growths along an acid mine drainage.</title>
        <authorList>
            <person name="Mendez-Garcia C."/>
            <person name="Mesa V."/>
            <person name="Sprenger R.R."/>
            <person name="Richter M."/>
            <person name="Diez M.S."/>
            <person name="Solano J."/>
            <person name="Bargiela R."/>
            <person name="Golyshina O.V."/>
            <person name="Manteca A."/>
            <person name="Ramos J.L."/>
            <person name="Gallego J.R."/>
            <person name="Llorente I."/>
            <person name="Martins Dos Santos V.A."/>
            <person name="Jensen O.N."/>
            <person name="Pelaez A.I."/>
            <person name="Sanchez J."/>
            <person name="Ferrer M."/>
        </authorList>
    </citation>
    <scope>NUCLEOTIDE SEQUENCE</scope>
</reference>
<dbReference type="InterPro" id="IPR005151">
    <property type="entry name" value="Tail-specific_protease"/>
</dbReference>
<dbReference type="Pfam" id="PF03572">
    <property type="entry name" value="Peptidase_S41"/>
    <property type="match status" value="1"/>
</dbReference>
<organism evidence="8">
    <name type="scientific">mine drainage metagenome</name>
    <dbReference type="NCBI Taxonomy" id="410659"/>
    <lineage>
        <taxon>unclassified sequences</taxon>
        <taxon>metagenomes</taxon>
        <taxon>ecological metagenomes</taxon>
    </lineage>
</organism>
<gene>
    <name evidence="8" type="ORF">B1B_00601</name>
</gene>
<dbReference type="GO" id="GO:0006508">
    <property type="term" value="P:proteolysis"/>
    <property type="evidence" value="ECO:0007669"/>
    <property type="project" value="UniProtKB-KW"/>
</dbReference>